<name>A0A7J7CA35_TRIWF</name>
<feature type="compositionally biased region" description="Polar residues" evidence="1">
    <location>
        <begin position="77"/>
        <end position="90"/>
    </location>
</feature>
<evidence type="ECO:0000256" key="1">
    <source>
        <dbReference type="SAM" id="MobiDB-lite"/>
    </source>
</evidence>
<feature type="region of interest" description="Disordered" evidence="1">
    <location>
        <begin position="26"/>
        <end position="90"/>
    </location>
</feature>
<keyword evidence="3" id="KW-1185">Reference proteome</keyword>
<organism evidence="2 3">
    <name type="scientific">Tripterygium wilfordii</name>
    <name type="common">Thunder God vine</name>
    <dbReference type="NCBI Taxonomy" id="458696"/>
    <lineage>
        <taxon>Eukaryota</taxon>
        <taxon>Viridiplantae</taxon>
        <taxon>Streptophyta</taxon>
        <taxon>Embryophyta</taxon>
        <taxon>Tracheophyta</taxon>
        <taxon>Spermatophyta</taxon>
        <taxon>Magnoliopsida</taxon>
        <taxon>eudicotyledons</taxon>
        <taxon>Gunneridae</taxon>
        <taxon>Pentapetalae</taxon>
        <taxon>rosids</taxon>
        <taxon>fabids</taxon>
        <taxon>Celastrales</taxon>
        <taxon>Celastraceae</taxon>
        <taxon>Tripterygium</taxon>
    </lineage>
</organism>
<dbReference type="Proteomes" id="UP000593562">
    <property type="component" value="Unassembled WGS sequence"/>
</dbReference>
<proteinExistence type="predicted"/>
<sequence length="230" mass="26899">MIYLFIIHIHRAYSTIQNIFIRTYSSSEKDERSKINHAAKKPDKYRKKKQSKARKSAQELTENQHCIGKGAEDGQKETANNTRPEDLQQQLASTRQISSRREHEVAINEYQEQVPQSSLGAGQEPIRLLTRLLHPRRRERLEKQIRWVPLTLQAIGNQIQRRWKVTTVCTAAEDKEEKKEGEVGENRFAHFSIAGFVESREYILEDISACIYNEKTNPSILRVYRYEEDT</sequence>
<protein>
    <submittedName>
        <fullName evidence="2">Uncharacterized protein</fullName>
    </submittedName>
</protein>
<evidence type="ECO:0000313" key="2">
    <source>
        <dbReference type="EMBL" id="KAF5730727.1"/>
    </source>
</evidence>
<reference evidence="2 3" key="1">
    <citation type="journal article" date="2020" name="Nat. Commun.">
        <title>Genome of Tripterygium wilfordii and identification of cytochrome P450 involved in triptolide biosynthesis.</title>
        <authorList>
            <person name="Tu L."/>
            <person name="Su P."/>
            <person name="Zhang Z."/>
            <person name="Gao L."/>
            <person name="Wang J."/>
            <person name="Hu T."/>
            <person name="Zhou J."/>
            <person name="Zhang Y."/>
            <person name="Zhao Y."/>
            <person name="Liu Y."/>
            <person name="Song Y."/>
            <person name="Tong Y."/>
            <person name="Lu Y."/>
            <person name="Yang J."/>
            <person name="Xu C."/>
            <person name="Jia M."/>
            <person name="Peters R.J."/>
            <person name="Huang L."/>
            <person name="Gao W."/>
        </authorList>
    </citation>
    <scope>NUCLEOTIDE SEQUENCE [LARGE SCALE GENOMIC DNA]</scope>
    <source>
        <strain evidence="3">cv. XIE 37</strain>
        <tissue evidence="2">Leaf</tissue>
    </source>
</reference>
<dbReference type="InParanoid" id="A0A7J7CA35"/>
<gene>
    <name evidence="2" type="ORF">HS088_TW19G00322</name>
</gene>
<evidence type="ECO:0000313" key="3">
    <source>
        <dbReference type="Proteomes" id="UP000593562"/>
    </source>
</evidence>
<dbReference type="EMBL" id="JAAARO010000019">
    <property type="protein sequence ID" value="KAF5730727.1"/>
    <property type="molecule type" value="Genomic_DNA"/>
</dbReference>
<accession>A0A7J7CA35</accession>
<feature type="compositionally biased region" description="Basic residues" evidence="1">
    <location>
        <begin position="35"/>
        <end position="55"/>
    </location>
</feature>
<dbReference type="AlphaFoldDB" id="A0A7J7CA35"/>
<comment type="caution">
    <text evidence="2">The sequence shown here is derived from an EMBL/GenBank/DDBJ whole genome shotgun (WGS) entry which is preliminary data.</text>
</comment>